<dbReference type="InterPro" id="IPR006311">
    <property type="entry name" value="TAT_signal"/>
</dbReference>
<feature type="region of interest" description="Disordered" evidence="1">
    <location>
        <begin position="36"/>
        <end position="59"/>
    </location>
</feature>
<accession>A0A5J6V4Q6</accession>
<dbReference type="SUPFAM" id="SSF47240">
    <property type="entry name" value="Ferritin-like"/>
    <property type="match status" value="1"/>
</dbReference>
<evidence type="ECO:0000313" key="3">
    <source>
        <dbReference type="Proteomes" id="UP000326546"/>
    </source>
</evidence>
<evidence type="ECO:0000256" key="1">
    <source>
        <dbReference type="SAM" id="MobiDB-lite"/>
    </source>
</evidence>
<feature type="compositionally biased region" description="Acidic residues" evidence="1">
    <location>
        <begin position="127"/>
        <end position="136"/>
    </location>
</feature>
<proteinExistence type="predicted"/>
<dbReference type="Proteomes" id="UP000326546">
    <property type="component" value="Chromosome"/>
</dbReference>
<protein>
    <submittedName>
        <fullName evidence="2">DUF4439 domain-containing protein</fullName>
    </submittedName>
</protein>
<reference evidence="2 3" key="1">
    <citation type="submission" date="2019-09" db="EMBL/GenBank/DDBJ databases">
        <title>Serinicoccus pratensis sp. nov., isolated from meadow soil.</title>
        <authorList>
            <person name="Zhang W."/>
        </authorList>
    </citation>
    <scope>NUCLEOTIDE SEQUENCE [LARGE SCALE GENOMIC DNA]</scope>
    <source>
        <strain evidence="2 3">W204</strain>
    </source>
</reference>
<dbReference type="AlphaFoldDB" id="A0A5J6V4Q6"/>
<feature type="region of interest" description="Disordered" evidence="1">
    <location>
        <begin position="126"/>
        <end position="159"/>
    </location>
</feature>
<dbReference type="RefSeq" id="WP_158061315.1">
    <property type="nucleotide sequence ID" value="NZ_CP044427.1"/>
</dbReference>
<organism evidence="2 3">
    <name type="scientific">Ornithinimicrobium pratense</name>
    <dbReference type="NCBI Taxonomy" id="2593973"/>
    <lineage>
        <taxon>Bacteria</taxon>
        <taxon>Bacillati</taxon>
        <taxon>Actinomycetota</taxon>
        <taxon>Actinomycetes</taxon>
        <taxon>Micrococcales</taxon>
        <taxon>Ornithinimicrobiaceae</taxon>
        <taxon>Ornithinimicrobium</taxon>
    </lineage>
</organism>
<name>A0A5J6V4Q6_9MICO</name>
<dbReference type="Gene3D" id="1.20.1260.10">
    <property type="match status" value="1"/>
</dbReference>
<dbReference type="OrthoDB" id="4868604at2"/>
<evidence type="ECO:0000313" key="2">
    <source>
        <dbReference type="EMBL" id="QFG68929.1"/>
    </source>
</evidence>
<dbReference type="PROSITE" id="PS51318">
    <property type="entry name" value="TAT"/>
    <property type="match status" value="1"/>
</dbReference>
<dbReference type="InterPro" id="IPR009078">
    <property type="entry name" value="Ferritin-like_SF"/>
</dbReference>
<dbReference type="EMBL" id="CP044427">
    <property type="protein sequence ID" value="QFG68929.1"/>
    <property type="molecule type" value="Genomic_DNA"/>
</dbReference>
<gene>
    <name evidence="2" type="ORF">FY030_09635</name>
</gene>
<dbReference type="KEGG" id="serw:FY030_09635"/>
<dbReference type="InterPro" id="IPR012347">
    <property type="entry name" value="Ferritin-like"/>
</dbReference>
<keyword evidence="3" id="KW-1185">Reference proteome</keyword>
<sequence>MIPVMPSTGPSRRALLRAGLAGIASVGLLAGCSGDRARTPWSPEPTADEAAAARRTPDGDLLLRARERLAGHRAALSRAHADTPEGRAQVRTVAELWQTQQERLEQLILLGGIPLPELDAEIRTLPEADDETDDEAATTGPGPDDARHSATGPSAQTVGEQLRGGLPQVLEDLSRSSALNRAMLVSLAAQHVESARLFGAPAEWPPLEGPVGAAAVPVLARTRPTVFGLEVVAARSRGEERLRYESVLAAVRSTTRALTTLAGDAAPLPPLGYDLPEPLDDEPGRLTLARALVRDIEPAVLSVVARAGSDVEQLRSLVRLLAQTQQWADELDVDPDPFPGMTLP</sequence>